<accession>A0A286EJA4</accession>
<proteinExistence type="predicted"/>
<evidence type="ECO:0000313" key="1">
    <source>
        <dbReference type="EMBL" id="SOD70983.1"/>
    </source>
</evidence>
<keyword evidence="2" id="KW-1185">Reference proteome</keyword>
<dbReference type="OrthoDB" id="8523324at2"/>
<evidence type="ECO:0000313" key="2">
    <source>
        <dbReference type="Proteomes" id="UP000219669"/>
    </source>
</evidence>
<protein>
    <submittedName>
        <fullName evidence="1">Uncharacterized conserved protein YdgA, DUF945 family</fullName>
    </submittedName>
</protein>
<name>A0A286EJA4_9NEIS</name>
<dbReference type="EMBL" id="OCNF01000026">
    <property type="protein sequence ID" value="SOD70983.1"/>
    <property type="molecule type" value="Genomic_DNA"/>
</dbReference>
<gene>
    <name evidence="1" type="ORF">SAMN02746062_02109</name>
</gene>
<sequence length="531" mass="58734">MNKKILIGAIASTTLALFFGTPYYLGMKAEQSLNEQHRILADTFFLEIDNHTYDRGWFSATETTVVRFKPSVLNNLSKHLPANIKTVLDKPITMVNHVQHGLFADGFTPVRAVVRTEFQYDPEVQKVLARFFGDQTPVSMTNTIGLNGNGKLEMQVAKFDYEELSGIKLNWQGMQAHMDYEAGFQAYTNQFDIPHLKAILADKGEISIENVQINSKTHSGSHNISLGSSETKLGKFNVAWKESIDYNIRLNELVNTVTDLQIGAFINPTGSIAPSNLSVNNLSYTTQTDEKDGFINSQGRFAFEKLQYGDNAYGPLAIDIAAEHLESKSLAAIKKSWAELSAKQVDDEKMQEAILDVVRKEGVGLFTNNPVFKINQFDFVAPSGHVKTKGQIGFNGVQAADLNDFGVLLKKMNANMDFDVSKALIEQFAISQARGLFSASNNPENQEAKMDEAAQKDVDDTIRLMIGGMVDNMAGEGYLTQNNDAIQTNVAVQNNEIKLNGKVFTIQSDEDLLAQIEADDEMKAAASEVKK</sequence>
<dbReference type="RefSeq" id="WP_097115061.1">
    <property type="nucleotide sequence ID" value="NZ_CP083931.1"/>
</dbReference>
<dbReference type="AlphaFoldDB" id="A0A286EJA4"/>
<reference evidence="1 2" key="1">
    <citation type="submission" date="2017-09" db="EMBL/GenBank/DDBJ databases">
        <authorList>
            <person name="Ehlers B."/>
            <person name="Leendertz F.H."/>
        </authorList>
    </citation>
    <scope>NUCLEOTIDE SEQUENCE [LARGE SCALE GENOMIC DNA]</scope>
    <source>
        <strain evidence="1 2">DSM 16848</strain>
    </source>
</reference>
<organism evidence="1 2">
    <name type="scientific">Alysiella filiformis DSM 16848</name>
    <dbReference type="NCBI Taxonomy" id="1120981"/>
    <lineage>
        <taxon>Bacteria</taxon>
        <taxon>Pseudomonadati</taxon>
        <taxon>Pseudomonadota</taxon>
        <taxon>Betaproteobacteria</taxon>
        <taxon>Neisseriales</taxon>
        <taxon>Neisseriaceae</taxon>
        <taxon>Alysiella</taxon>
    </lineage>
</organism>
<dbReference type="Proteomes" id="UP000219669">
    <property type="component" value="Unassembled WGS sequence"/>
</dbReference>
<dbReference type="Pfam" id="PF06097">
    <property type="entry name" value="DUF945"/>
    <property type="match status" value="1"/>
</dbReference>
<dbReference type="InterPro" id="IPR010352">
    <property type="entry name" value="DUF945"/>
</dbReference>